<proteinExistence type="predicted"/>
<organism evidence="3 4">
    <name type="scientific">Halomonas lysinitropha</name>
    <dbReference type="NCBI Taxonomy" id="2607506"/>
    <lineage>
        <taxon>Bacteria</taxon>
        <taxon>Pseudomonadati</taxon>
        <taxon>Pseudomonadota</taxon>
        <taxon>Gammaproteobacteria</taxon>
        <taxon>Oceanospirillales</taxon>
        <taxon>Halomonadaceae</taxon>
        <taxon>Halomonas</taxon>
    </lineage>
</organism>
<dbReference type="GO" id="GO:0051607">
    <property type="term" value="P:defense response to virus"/>
    <property type="evidence" value="ECO:0007669"/>
    <property type="project" value="UniProtKB-KW"/>
</dbReference>
<sequence>MSTPLPPVPTGRQRRLEAQFLVTTPMFIGDATQQAASIRPPSLKGALRFWWRALQWPRLYQEEGATALKRLHHEEAELFGLAAKKDAQGHEVGGQARVTLRVESADVEVGRPHITEKSSLPYLLGLGLFQPGKPPKGGVKRSAIQPGGCFTLVLIGRPGRNGPTDAQWQSLEEALLVFGLLGGQGSRARKGLGSVSLQALKGGALQAPQTAEAYRQVISGLLGNLPLEGNSLPPFTAFSGLTRLDISLQGDAPSPLLEYLGNEMQLYRGFGRNDMVNGQPAEKNFSDDHDQMHRVAKGEKPLRAPERVIFGLPHNYFFSSDGAKLDISTQSSGDRRASPLFIHVHQLPSGECLATQLVMPAVFLPATESGLKFKAGKGRPEILPLSTKDIDWSVLHGLLDRFEQRSTLLSPSTQQPREAQA</sequence>
<dbReference type="EMBL" id="CABVOU010000021">
    <property type="protein sequence ID" value="VVZ94635.1"/>
    <property type="molecule type" value="Genomic_DNA"/>
</dbReference>
<dbReference type="InterPro" id="IPR007522">
    <property type="entry name" value="CRISPR-assoc_prot_TM1795"/>
</dbReference>
<feature type="domain" description="CRISPR type III-associated protein" evidence="2">
    <location>
        <begin position="22"/>
        <end position="196"/>
    </location>
</feature>
<evidence type="ECO:0000259" key="2">
    <source>
        <dbReference type="Pfam" id="PF03787"/>
    </source>
</evidence>
<dbReference type="AlphaFoldDB" id="A0A5K1HZK6"/>
<reference evidence="3 4" key="1">
    <citation type="submission" date="2019-09" db="EMBL/GenBank/DDBJ databases">
        <authorList>
            <person name="Criscuolo A."/>
        </authorList>
    </citation>
    <scope>NUCLEOTIDE SEQUENCE [LARGE SCALE GENOMIC DNA]</scope>
    <source>
        <strain evidence="4">3(2)</strain>
    </source>
</reference>
<protein>
    <recommendedName>
        <fullName evidence="2">CRISPR type III-associated protein domain-containing protein</fullName>
    </recommendedName>
</protein>
<evidence type="ECO:0000313" key="3">
    <source>
        <dbReference type="EMBL" id="VVZ94635.1"/>
    </source>
</evidence>
<dbReference type="NCBIfam" id="TIGR01894">
    <property type="entry name" value="cas_TM1795_cmr1"/>
    <property type="match status" value="1"/>
</dbReference>
<dbReference type="InterPro" id="IPR005537">
    <property type="entry name" value="RAMP_III_fam"/>
</dbReference>
<dbReference type="Pfam" id="PF03787">
    <property type="entry name" value="RAMPs"/>
    <property type="match status" value="1"/>
</dbReference>
<accession>A0A5K1HZK6</accession>
<keyword evidence="1" id="KW-0051">Antiviral defense</keyword>
<dbReference type="Proteomes" id="UP000326725">
    <property type="component" value="Unassembled WGS sequence"/>
</dbReference>
<name>A0A5K1HZK6_9GAMM</name>
<evidence type="ECO:0000313" key="4">
    <source>
        <dbReference type="Proteomes" id="UP000326725"/>
    </source>
</evidence>
<evidence type="ECO:0000256" key="1">
    <source>
        <dbReference type="ARBA" id="ARBA00023118"/>
    </source>
</evidence>
<dbReference type="RefSeq" id="WP_192576424.1">
    <property type="nucleotide sequence ID" value="NZ_CABVOU010000021.1"/>
</dbReference>
<keyword evidence="4" id="KW-1185">Reference proteome</keyword>
<gene>
    <name evidence="3" type="ORF">HALO32_00690</name>
</gene>